<dbReference type="AlphaFoldDB" id="A0A2L1GQF2"/>
<dbReference type="Gene3D" id="6.10.250.290">
    <property type="match status" value="1"/>
</dbReference>
<keyword evidence="6" id="KW-0699">rRNA-binding</keyword>
<name>A0A2L1GQF2_9BACT</name>
<evidence type="ECO:0000256" key="2">
    <source>
        <dbReference type="ARBA" id="ARBA00008889"/>
    </source>
</evidence>
<sequence length="174" mass="19098">MDRNQKNEVVSGLKGSFARAKIAMVLENRGLKVSELEKLRKNLREQDAQVQIAKNTLLRIAVRDTPYENLSDTLTGTTMVALGFDEQVGPAKVVAAFAKEFAETFAIRAADLEGKRISEAELLALSKLPGREQLLAKLLGTMSAVPTSFVRVLSAVPQKLLYALTAVKEQKENQ</sequence>
<evidence type="ECO:0000256" key="5">
    <source>
        <dbReference type="ARBA" id="ARBA00035202"/>
    </source>
</evidence>
<reference evidence="8 9" key="1">
    <citation type="journal article" date="2018" name="MBio">
        <title>Insights into the evolution of host association through the isolation and characterization of a novel human periodontal pathobiont, Desulfobulbus oralis.</title>
        <authorList>
            <person name="Cross K.L."/>
            <person name="Chirania P."/>
            <person name="Xiong W."/>
            <person name="Beall C.J."/>
            <person name="Elkins J.G."/>
            <person name="Giannone R.J."/>
            <person name="Griffen A.L."/>
            <person name="Guss A.M."/>
            <person name="Hettich R.L."/>
            <person name="Joshi S.S."/>
            <person name="Mokrzan E.M."/>
            <person name="Martin R.K."/>
            <person name="Zhulin I.B."/>
            <person name="Leys E.J."/>
            <person name="Podar M."/>
        </authorList>
    </citation>
    <scope>NUCLEOTIDE SEQUENCE [LARGE SCALE GENOMIC DNA]</scope>
    <source>
        <strain evidence="8 9">ORNL</strain>
    </source>
</reference>
<keyword evidence="4 6" id="KW-0687">Ribonucleoprotein</keyword>
<dbReference type="PANTHER" id="PTHR11560">
    <property type="entry name" value="39S RIBOSOMAL PROTEIN L10, MITOCHONDRIAL"/>
    <property type="match status" value="1"/>
</dbReference>
<accession>A0A2L1GQF2</accession>
<keyword evidence="9" id="KW-1185">Reference proteome</keyword>
<dbReference type="InterPro" id="IPR047865">
    <property type="entry name" value="Ribosomal_uL10_bac_type"/>
</dbReference>
<organism evidence="8 9">
    <name type="scientific">Desulfobulbus oralis</name>
    <dbReference type="NCBI Taxonomy" id="1986146"/>
    <lineage>
        <taxon>Bacteria</taxon>
        <taxon>Pseudomonadati</taxon>
        <taxon>Thermodesulfobacteriota</taxon>
        <taxon>Desulfobulbia</taxon>
        <taxon>Desulfobulbales</taxon>
        <taxon>Desulfobulbaceae</taxon>
        <taxon>Desulfobulbus</taxon>
    </lineage>
</organism>
<dbReference type="InterPro" id="IPR043141">
    <property type="entry name" value="Ribosomal_uL10-like_sf"/>
</dbReference>
<dbReference type="OrthoDB" id="3186107at2"/>
<comment type="similarity">
    <text evidence="2 6">Belongs to the universal ribosomal protein uL10 family.</text>
</comment>
<dbReference type="GO" id="GO:0070180">
    <property type="term" value="F:large ribosomal subunit rRNA binding"/>
    <property type="evidence" value="ECO:0007669"/>
    <property type="project" value="UniProtKB-UniRule"/>
</dbReference>
<evidence type="ECO:0000313" key="8">
    <source>
        <dbReference type="EMBL" id="AVD71902.1"/>
    </source>
</evidence>
<dbReference type="EMBL" id="CP021255">
    <property type="protein sequence ID" value="AVD71902.1"/>
    <property type="molecule type" value="Genomic_DNA"/>
</dbReference>
<dbReference type="GO" id="GO:0006412">
    <property type="term" value="P:translation"/>
    <property type="evidence" value="ECO:0007669"/>
    <property type="project" value="UniProtKB-UniRule"/>
</dbReference>
<gene>
    <name evidence="6" type="primary">rplJ</name>
    <name evidence="8" type="ORF">CAY53_10805</name>
</gene>
<dbReference type="Proteomes" id="UP000239867">
    <property type="component" value="Chromosome"/>
</dbReference>
<dbReference type="KEGG" id="deo:CAY53_10805"/>
<keyword evidence="7" id="KW-0175">Coiled coil</keyword>
<dbReference type="Gene3D" id="3.30.70.1730">
    <property type="match status" value="1"/>
</dbReference>
<dbReference type="HAMAP" id="MF_00362">
    <property type="entry name" value="Ribosomal_uL10"/>
    <property type="match status" value="1"/>
</dbReference>
<feature type="coiled-coil region" evidence="7">
    <location>
        <begin position="26"/>
        <end position="56"/>
    </location>
</feature>
<comment type="subunit">
    <text evidence="6">Part of the ribosomal stalk of the 50S ribosomal subunit. The N-terminus interacts with L11 and the large rRNA to form the base of the stalk. The C-terminus forms an elongated spine to which L12 dimers bind in a sequential fashion forming a multimeric L10(L12)X complex.</text>
</comment>
<protein>
    <recommendedName>
        <fullName evidence="5 6">Large ribosomal subunit protein uL10</fullName>
    </recommendedName>
</protein>
<proteinExistence type="inferred from homology"/>
<evidence type="ECO:0000256" key="1">
    <source>
        <dbReference type="ARBA" id="ARBA00002633"/>
    </source>
</evidence>
<dbReference type="GO" id="GO:1990904">
    <property type="term" value="C:ribonucleoprotein complex"/>
    <property type="evidence" value="ECO:0007669"/>
    <property type="project" value="UniProtKB-KW"/>
</dbReference>
<evidence type="ECO:0000313" key="9">
    <source>
        <dbReference type="Proteomes" id="UP000239867"/>
    </source>
</evidence>
<dbReference type="InterPro" id="IPR022973">
    <property type="entry name" value="Ribosomal_uL10_bac"/>
</dbReference>
<evidence type="ECO:0000256" key="3">
    <source>
        <dbReference type="ARBA" id="ARBA00022980"/>
    </source>
</evidence>
<evidence type="ECO:0000256" key="4">
    <source>
        <dbReference type="ARBA" id="ARBA00023274"/>
    </source>
</evidence>
<dbReference type="InterPro" id="IPR001790">
    <property type="entry name" value="Ribosomal_uL10"/>
</dbReference>
<comment type="function">
    <text evidence="1 6">Forms part of the ribosomal stalk, playing a central role in the interaction of the ribosome with GTP-bound translation factors.</text>
</comment>
<evidence type="ECO:0000256" key="7">
    <source>
        <dbReference type="SAM" id="Coils"/>
    </source>
</evidence>
<evidence type="ECO:0000256" key="6">
    <source>
        <dbReference type="HAMAP-Rule" id="MF_00362"/>
    </source>
</evidence>
<dbReference type="NCBIfam" id="NF000955">
    <property type="entry name" value="PRK00099.1-1"/>
    <property type="match status" value="1"/>
</dbReference>
<keyword evidence="6" id="KW-0694">RNA-binding</keyword>
<dbReference type="SUPFAM" id="SSF160369">
    <property type="entry name" value="Ribosomal protein L10-like"/>
    <property type="match status" value="1"/>
</dbReference>
<dbReference type="GO" id="GO:0005840">
    <property type="term" value="C:ribosome"/>
    <property type="evidence" value="ECO:0007669"/>
    <property type="project" value="UniProtKB-KW"/>
</dbReference>
<dbReference type="CDD" id="cd05797">
    <property type="entry name" value="Ribosomal_L10"/>
    <property type="match status" value="1"/>
</dbReference>
<dbReference type="Pfam" id="PF00466">
    <property type="entry name" value="Ribosomal_L10"/>
    <property type="match status" value="1"/>
</dbReference>
<dbReference type="RefSeq" id="WP_104937117.1">
    <property type="nucleotide sequence ID" value="NZ_CP021255.1"/>
</dbReference>
<keyword evidence="3 6" id="KW-0689">Ribosomal protein</keyword>